<reference evidence="1 2" key="1">
    <citation type="submission" date="2015-02" db="EMBL/GenBank/DDBJ databases">
        <authorList>
            <person name="Ju K.-S."/>
            <person name="Doroghazi J.R."/>
            <person name="Metcalf W."/>
        </authorList>
    </citation>
    <scope>NUCLEOTIDE SEQUENCE [LARGE SCALE GENOMIC DNA]</scope>
    <source>
        <strain evidence="1 2">NRRL ISP-5550</strain>
    </source>
</reference>
<comment type="caution">
    <text evidence="1">The sequence shown here is derived from an EMBL/GenBank/DDBJ whole genome shotgun (WGS) entry which is preliminary data.</text>
</comment>
<dbReference type="Proteomes" id="UP000033551">
    <property type="component" value="Unassembled WGS sequence"/>
</dbReference>
<dbReference type="EMBL" id="JZWV01001260">
    <property type="protein sequence ID" value="KJY24257.1"/>
    <property type="molecule type" value="Genomic_DNA"/>
</dbReference>
<keyword evidence="2" id="KW-1185">Reference proteome</keyword>
<protein>
    <submittedName>
        <fullName evidence="1">Uncharacterized protein</fullName>
    </submittedName>
</protein>
<evidence type="ECO:0000313" key="1">
    <source>
        <dbReference type="EMBL" id="KJY24257.1"/>
    </source>
</evidence>
<sequence>MTAADCAPRTARVLTGYRPEDGFMAAELDPPPPEYVWHDENAEQQDQRYGPGVGYRQWLAVDARSGAVWFGDTDWRAPQESPGSRIPGIPRRALGDGTVPGPGIMVQLLGHLSHDEQRGCTWHFFSAEELHALAERVLPAVQRLVDSIHRIGPAGELEWSAEAATAWDDIEQTATPAFDPSGELRWPLPRMTPVPAWRVEVGAFLDANPELCDPSWAVAADADLDAFADYQPATGYGGVPGRICHIAGRHIEDGFTFYGHRAALYAYRAQASGDRTPTDARTWLETTETGRSTWEAAKPPGANLADVSDCVLTDLTDRFQNTAREHGLVLTGLDTYLRTLRAEERAGVDQQLRFEGEEIERLENLLKDFRAGRNRTVARILAWSDGRSDAEIARLGSLSDEHVSQWRAHLNDEETGTPPGP</sequence>
<dbReference type="OrthoDB" id="3959097at2"/>
<organism evidence="1 2">
    <name type="scientific">Streptomyces katrae</name>
    <dbReference type="NCBI Taxonomy" id="68223"/>
    <lineage>
        <taxon>Bacteria</taxon>
        <taxon>Bacillati</taxon>
        <taxon>Actinomycetota</taxon>
        <taxon>Actinomycetes</taxon>
        <taxon>Kitasatosporales</taxon>
        <taxon>Streptomycetaceae</taxon>
        <taxon>Streptomyces</taxon>
    </lineage>
</organism>
<dbReference type="PATRIC" id="fig|68223.7.peg.4335"/>
<dbReference type="STRING" id="68223.GCA_002028425_00247"/>
<gene>
    <name evidence="1" type="ORF">VR44_35890</name>
</gene>
<proteinExistence type="predicted"/>
<name>A0A0F4IQI1_9ACTN</name>
<dbReference type="AlphaFoldDB" id="A0A0F4IQI1"/>
<dbReference type="RefSeq" id="WP_045951845.1">
    <property type="nucleotide sequence ID" value="NZ_JZWV01001260.1"/>
</dbReference>
<accession>A0A0F4IQI1</accession>
<evidence type="ECO:0000313" key="2">
    <source>
        <dbReference type="Proteomes" id="UP000033551"/>
    </source>
</evidence>